<gene>
    <name evidence="3" type="ORF">OSTQU699_LOCUS6675</name>
</gene>
<feature type="transmembrane region" description="Helical" evidence="2">
    <location>
        <begin position="373"/>
        <end position="401"/>
    </location>
</feature>
<evidence type="ECO:0000313" key="3">
    <source>
        <dbReference type="EMBL" id="CAD7701316.1"/>
    </source>
</evidence>
<feature type="transmembrane region" description="Helical" evidence="2">
    <location>
        <begin position="104"/>
        <end position="128"/>
    </location>
</feature>
<dbReference type="AlphaFoldDB" id="A0A8S1J1V8"/>
<dbReference type="EMBL" id="CAJHUC010001494">
    <property type="protein sequence ID" value="CAD7701316.1"/>
    <property type="molecule type" value="Genomic_DNA"/>
</dbReference>
<feature type="transmembrane region" description="Helical" evidence="2">
    <location>
        <begin position="192"/>
        <end position="210"/>
    </location>
</feature>
<evidence type="ECO:0000256" key="1">
    <source>
        <dbReference type="SAM" id="MobiDB-lite"/>
    </source>
</evidence>
<evidence type="ECO:0000313" key="4">
    <source>
        <dbReference type="Proteomes" id="UP000708148"/>
    </source>
</evidence>
<organism evidence="3 4">
    <name type="scientific">Ostreobium quekettii</name>
    <dbReference type="NCBI Taxonomy" id="121088"/>
    <lineage>
        <taxon>Eukaryota</taxon>
        <taxon>Viridiplantae</taxon>
        <taxon>Chlorophyta</taxon>
        <taxon>core chlorophytes</taxon>
        <taxon>Ulvophyceae</taxon>
        <taxon>TCBD clade</taxon>
        <taxon>Bryopsidales</taxon>
        <taxon>Ostreobineae</taxon>
        <taxon>Ostreobiaceae</taxon>
        <taxon>Ostreobium</taxon>
    </lineage>
</organism>
<keyword evidence="4" id="KW-1185">Reference proteome</keyword>
<feature type="transmembrane region" description="Helical" evidence="2">
    <location>
        <begin position="407"/>
        <end position="424"/>
    </location>
</feature>
<feature type="transmembrane region" description="Helical" evidence="2">
    <location>
        <begin position="259"/>
        <end position="278"/>
    </location>
</feature>
<dbReference type="OrthoDB" id="576741at2759"/>
<keyword evidence="2" id="KW-0812">Transmembrane</keyword>
<protein>
    <submittedName>
        <fullName evidence="3">Uncharacterized protein</fullName>
    </submittedName>
</protein>
<feature type="transmembrane region" description="Helical" evidence="2">
    <location>
        <begin position="347"/>
        <end position="366"/>
    </location>
</feature>
<feature type="transmembrane region" description="Helical" evidence="2">
    <location>
        <begin position="6"/>
        <end position="23"/>
    </location>
</feature>
<sequence length="773" mass="85603">MAIDGASLGVGVLSLLLLAFPWVRMRFRGPGNIQLASILLSRRWGRLDKELENDRKTQAVNGLLRCIHQCGLNLVDPQLLEDIGGHLEAASRQASQIVPSAHTVWLVVLVVAEALQFMAVPFAFVVGWDENIVGQVFHYGLPQYGSEYLEIVLWVVLLPVLVLLSLAVLATVLGTMAWIANRGCCSRSCMPAVFSMGCCMIVKTGIGLYVRGQELLQEFGSMFMFASMLMVFLCPRCSQRKAVLSFRSSVQCWQDSRHFLYVALVVLQLVFQLYIILWNNLPVYSMYRLFKPRATNSTMLHKILEKSVEKDDYLTFLAQAYVHYPGNLAEVELQVFDFDRPMFSSTWSAFSGSLKFALAACFIVFGHRDGYQWVLLGVAAVCYTVMLTMNVFMAPCTVHWINCARNVSLAAGLWATLCGFAVAGTGPRSWVLALFTVGLLIIAVAVLPAMLVFGFRSVQAYQGASVVLRENLLNSYQRMVALFRLLLLRVAPDGAMVDGNESIGVYRIKGLEIVKPTGTLFQGSVKKFKTDVDGWADWAEQGALVCPAACCPCLAWVPLSLPEERTMCELPNDRSEELRQVDPSPHSLIGTSMCKVERWMESADLIVDPERDVELGLSVPLDAYFTTGDGVPKTADDEPHSLSLFYSTTMSDIRAADRDRTCSSCVLPKSTSRLKQLSHNTTPSDDEGPSQRPLDVCVVQTLERAYNRNEPVVPLPQMSGGAERPQSSAFDPGGSCQHAAMGRHGRLETADLGIVLTSVWNRTDSRRQLRNTR</sequence>
<keyword evidence="2" id="KW-0472">Membrane</keyword>
<name>A0A8S1J1V8_9CHLO</name>
<feature type="region of interest" description="Disordered" evidence="1">
    <location>
        <begin position="674"/>
        <end position="693"/>
    </location>
</feature>
<feature type="transmembrane region" description="Helical" evidence="2">
    <location>
        <begin position="222"/>
        <end position="238"/>
    </location>
</feature>
<accession>A0A8S1J1V8</accession>
<keyword evidence="2" id="KW-1133">Transmembrane helix</keyword>
<dbReference type="Proteomes" id="UP000708148">
    <property type="component" value="Unassembled WGS sequence"/>
</dbReference>
<feature type="region of interest" description="Disordered" evidence="1">
    <location>
        <begin position="708"/>
        <end position="740"/>
    </location>
</feature>
<feature type="transmembrane region" description="Helical" evidence="2">
    <location>
        <begin position="151"/>
        <end position="180"/>
    </location>
</feature>
<reference evidence="3" key="1">
    <citation type="submission" date="2020-12" db="EMBL/GenBank/DDBJ databases">
        <authorList>
            <person name="Iha C."/>
        </authorList>
    </citation>
    <scope>NUCLEOTIDE SEQUENCE</scope>
</reference>
<feature type="transmembrane region" description="Helical" evidence="2">
    <location>
        <begin position="431"/>
        <end position="455"/>
    </location>
</feature>
<proteinExistence type="predicted"/>
<comment type="caution">
    <text evidence="3">The sequence shown here is derived from an EMBL/GenBank/DDBJ whole genome shotgun (WGS) entry which is preliminary data.</text>
</comment>
<evidence type="ECO:0000256" key="2">
    <source>
        <dbReference type="SAM" id="Phobius"/>
    </source>
</evidence>
<feature type="compositionally biased region" description="Polar residues" evidence="1">
    <location>
        <begin position="674"/>
        <end position="683"/>
    </location>
</feature>